<organism evidence="2 3">
    <name type="scientific">Brevundimonas basaltis</name>
    <dbReference type="NCBI Taxonomy" id="472166"/>
    <lineage>
        <taxon>Bacteria</taxon>
        <taxon>Pseudomonadati</taxon>
        <taxon>Pseudomonadota</taxon>
        <taxon>Alphaproteobacteria</taxon>
        <taxon>Caulobacterales</taxon>
        <taxon>Caulobacteraceae</taxon>
        <taxon>Brevundimonas</taxon>
    </lineage>
</organism>
<feature type="compositionally biased region" description="Basic and acidic residues" evidence="1">
    <location>
        <begin position="1"/>
        <end position="33"/>
    </location>
</feature>
<feature type="compositionally biased region" description="Basic and acidic residues" evidence="1">
    <location>
        <begin position="160"/>
        <end position="169"/>
    </location>
</feature>
<comment type="caution">
    <text evidence="2">The sequence shown here is derived from an EMBL/GenBank/DDBJ whole genome shotgun (WGS) entry which is preliminary data.</text>
</comment>
<keyword evidence="3" id="KW-1185">Reference proteome</keyword>
<evidence type="ECO:0000313" key="2">
    <source>
        <dbReference type="EMBL" id="MBB5292118.1"/>
    </source>
</evidence>
<sequence>MQNPFRHHDDHRPERDRDEHRWEARDRRPDEYRTWGGGDGGRAAEAFRREEQAYGRQPSGPAGAWTQDSYQQDRYGQPTSGGWTGQRPDYAGPDYGRGPQYGRDYNRGGSADQDYGARNQGGPSYGGRNYGHGHGSSSRHGYAPGAQIWEGSGPGMGGQSHEHHDFEPDYLHWREQQLSAFDKDYADWRNERREKFSSDFDSWRKNRPRVQAENPIVGDVSDGGTGDASEVKKR</sequence>
<feature type="compositionally biased region" description="Polar residues" evidence="1">
    <location>
        <begin position="66"/>
        <end position="81"/>
    </location>
</feature>
<evidence type="ECO:0000256" key="1">
    <source>
        <dbReference type="SAM" id="MobiDB-lite"/>
    </source>
</evidence>
<dbReference type="EMBL" id="JACHFZ010000003">
    <property type="protein sequence ID" value="MBB5292118.1"/>
    <property type="molecule type" value="Genomic_DNA"/>
</dbReference>
<accession>A0A7W8HZU0</accession>
<evidence type="ECO:0000313" key="3">
    <source>
        <dbReference type="Proteomes" id="UP000566663"/>
    </source>
</evidence>
<protein>
    <submittedName>
        <fullName evidence="2">Uncharacterized protein</fullName>
    </submittedName>
</protein>
<feature type="region of interest" description="Disordered" evidence="1">
    <location>
        <begin position="1"/>
        <end position="169"/>
    </location>
</feature>
<reference evidence="2 3" key="1">
    <citation type="submission" date="2020-08" db="EMBL/GenBank/DDBJ databases">
        <title>Genomic Encyclopedia of Type Strains, Phase IV (KMG-IV): sequencing the most valuable type-strain genomes for metagenomic binning, comparative biology and taxonomic classification.</title>
        <authorList>
            <person name="Goeker M."/>
        </authorList>
    </citation>
    <scope>NUCLEOTIDE SEQUENCE [LARGE SCALE GENOMIC DNA]</scope>
    <source>
        <strain evidence="2 3">DSM 25335</strain>
    </source>
</reference>
<dbReference type="AlphaFoldDB" id="A0A7W8HZU0"/>
<feature type="compositionally biased region" description="Gly residues" evidence="1">
    <location>
        <begin position="123"/>
        <end position="134"/>
    </location>
</feature>
<gene>
    <name evidence="2" type="ORF">HNQ67_001638</name>
</gene>
<feature type="compositionally biased region" description="Basic and acidic residues" evidence="1">
    <location>
        <begin position="195"/>
        <end position="204"/>
    </location>
</feature>
<dbReference type="RefSeq" id="WP_183254243.1">
    <property type="nucleotide sequence ID" value="NZ_BAAAFF010000002.1"/>
</dbReference>
<dbReference type="Proteomes" id="UP000566663">
    <property type="component" value="Unassembled WGS sequence"/>
</dbReference>
<name>A0A7W8HZU0_9CAUL</name>
<proteinExistence type="predicted"/>
<feature type="region of interest" description="Disordered" evidence="1">
    <location>
        <begin position="195"/>
        <end position="234"/>
    </location>
</feature>